<evidence type="ECO:0000256" key="1">
    <source>
        <dbReference type="SAM" id="MobiDB-lite"/>
    </source>
</evidence>
<reference evidence="2 3" key="1">
    <citation type="journal article" date="2010" name="Stand. Genomic Sci.">
        <title>Complete genome sequence of Spirosoma linguale type strain (1).</title>
        <authorList>
            <person name="Lail K."/>
            <person name="Sikorski J."/>
            <person name="Saunders E."/>
            <person name="Lapidus A."/>
            <person name="Glavina Del Rio T."/>
            <person name="Copeland A."/>
            <person name="Tice H."/>
            <person name="Cheng J.-F."/>
            <person name="Lucas S."/>
            <person name="Nolan M."/>
            <person name="Bruce D."/>
            <person name="Goodwin L."/>
            <person name="Pitluck S."/>
            <person name="Ivanova N."/>
            <person name="Mavromatis K."/>
            <person name="Ovchinnikova G."/>
            <person name="Pati A."/>
            <person name="Chen A."/>
            <person name="Palaniappan K."/>
            <person name="Land M."/>
            <person name="Hauser L."/>
            <person name="Chang Y.-J."/>
            <person name="Jeffries C.D."/>
            <person name="Chain P."/>
            <person name="Brettin T."/>
            <person name="Detter J.C."/>
            <person name="Schuetze A."/>
            <person name="Rohde M."/>
            <person name="Tindall B.J."/>
            <person name="Goeker M."/>
            <person name="Bristow J."/>
            <person name="Eisen J.A."/>
            <person name="Markowitz V."/>
            <person name="Hugenholtz P."/>
            <person name="Kyrpides N.C."/>
            <person name="Klenk H.-P."/>
            <person name="Chen F."/>
        </authorList>
    </citation>
    <scope>NUCLEOTIDE SEQUENCE [LARGE SCALE GENOMIC DNA]</scope>
    <source>
        <strain evidence="3">ATCC 33905 / DSM 74 / LMG 10896 / Claus 1</strain>
    </source>
</reference>
<gene>
    <name evidence="2" type="ordered locus">Slin_5377</name>
</gene>
<dbReference type="AlphaFoldDB" id="D2QF00"/>
<accession>D2QF00</accession>
<dbReference type="eggNOG" id="COG3119">
    <property type="taxonomic scope" value="Bacteria"/>
</dbReference>
<keyword evidence="3" id="KW-1185">Reference proteome</keyword>
<dbReference type="EMBL" id="CP001769">
    <property type="protein sequence ID" value="ADB41344.1"/>
    <property type="molecule type" value="Genomic_DNA"/>
</dbReference>
<proteinExistence type="predicted"/>
<evidence type="ECO:0000313" key="2">
    <source>
        <dbReference type="EMBL" id="ADB41344.1"/>
    </source>
</evidence>
<dbReference type="KEGG" id="sli:Slin_5377"/>
<name>D2QF00_SPILD</name>
<organism evidence="2 3">
    <name type="scientific">Spirosoma linguale (strain ATCC 33905 / DSM 74 / LMG 10896 / Claus 1)</name>
    <dbReference type="NCBI Taxonomy" id="504472"/>
    <lineage>
        <taxon>Bacteria</taxon>
        <taxon>Pseudomonadati</taxon>
        <taxon>Bacteroidota</taxon>
        <taxon>Cytophagia</taxon>
        <taxon>Cytophagales</taxon>
        <taxon>Cytophagaceae</taxon>
        <taxon>Spirosoma</taxon>
    </lineage>
</organism>
<feature type="region of interest" description="Disordered" evidence="1">
    <location>
        <begin position="61"/>
        <end position="83"/>
    </location>
</feature>
<evidence type="ECO:0000313" key="3">
    <source>
        <dbReference type="Proteomes" id="UP000002028"/>
    </source>
</evidence>
<dbReference type="Proteomes" id="UP000002028">
    <property type="component" value="Chromosome"/>
</dbReference>
<dbReference type="RefSeq" id="WP_012929840.1">
    <property type="nucleotide sequence ID" value="NC_013730.1"/>
</dbReference>
<dbReference type="HOGENOM" id="CLU_2540883_0_0_10"/>
<sequence>MLPVIILTVRGGLRGKTDENYAFPMARYNLRRNPGDRYDVREQHPDIVERLEKIAEQSREALGDDLQHRSGKQTRLAGRSDEK</sequence>
<evidence type="ECO:0008006" key="4">
    <source>
        <dbReference type="Google" id="ProtNLM"/>
    </source>
</evidence>
<protein>
    <recommendedName>
        <fullName evidence="4">Arylsulfatase</fullName>
    </recommendedName>
</protein>